<gene>
    <name evidence="2" type="ORF">B0H17DRAFT_1186160</name>
</gene>
<sequence>MDNLNTLPHILSLLSLNHCAVDVQLARVANEALVSRSNRQYRAKPLHHVLHLHAQADEEALDNLRLPGQLGLRAVLSAAIRSKLPLRIADAHEAAVHSLCDALNAGIGFEAPARPFPAAHFFAIAGSMVGQGKATLGGLTIWVRAELADVFDAIAAAAAIIADSIPSVQGGGVQGATQEAILAIHEHQQLFLRHLPPDDPGADEESSDSDSDSDESESEESDFKGPADSNSSTARGTKRRRYQNNKTTRRKLKRRRA</sequence>
<name>A0AAD7G467_MYCRO</name>
<dbReference type="AlphaFoldDB" id="A0AAD7G467"/>
<organism evidence="2 3">
    <name type="scientific">Mycena rosella</name>
    <name type="common">Pink bonnet</name>
    <name type="synonym">Agaricus rosellus</name>
    <dbReference type="NCBI Taxonomy" id="1033263"/>
    <lineage>
        <taxon>Eukaryota</taxon>
        <taxon>Fungi</taxon>
        <taxon>Dikarya</taxon>
        <taxon>Basidiomycota</taxon>
        <taxon>Agaricomycotina</taxon>
        <taxon>Agaricomycetes</taxon>
        <taxon>Agaricomycetidae</taxon>
        <taxon>Agaricales</taxon>
        <taxon>Marasmiineae</taxon>
        <taxon>Mycenaceae</taxon>
        <taxon>Mycena</taxon>
    </lineage>
</organism>
<reference evidence="2" key="1">
    <citation type="submission" date="2023-03" db="EMBL/GenBank/DDBJ databases">
        <title>Massive genome expansion in bonnet fungi (Mycena s.s.) driven by repeated elements and novel gene families across ecological guilds.</title>
        <authorList>
            <consortium name="Lawrence Berkeley National Laboratory"/>
            <person name="Harder C.B."/>
            <person name="Miyauchi S."/>
            <person name="Viragh M."/>
            <person name="Kuo A."/>
            <person name="Thoen E."/>
            <person name="Andreopoulos B."/>
            <person name="Lu D."/>
            <person name="Skrede I."/>
            <person name="Drula E."/>
            <person name="Henrissat B."/>
            <person name="Morin E."/>
            <person name="Kohler A."/>
            <person name="Barry K."/>
            <person name="LaButti K."/>
            <person name="Morin E."/>
            <person name="Salamov A."/>
            <person name="Lipzen A."/>
            <person name="Mereny Z."/>
            <person name="Hegedus B."/>
            <person name="Baldrian P."/>
            <person name="Stursova M."/>
            <person name="Weitz H."/>
            <person name="Taylor A."/>
            <person name="Grigoriev I.V."/>
            <person name="Nagy L.G."/>
            <person name="Martin F."/>
            <person name="Kauserud H."/>
        </authorList>
    </citation>
    <scope>NUCLEOTIDE SEQUENCE</scope>
    <source>
        <strain evidence="2">CBHHK067</strain>
    </source>
</reference>
<feature type="compositionally biased region" description="Acidic residues" evidence="1">
    <location>
        <begin position="200"/>
        <end position="220"/>
    </location>
</feature>
<feature type="compositionally biased region" description="Basic residues" evidence="1">
    <location>
        <begin position="236"/>
        <end position="257"/>
    </location>
</feature>
<comment type="caution">
    <text evidence="2">The sequence shown here is derived from an EMBL/GenBank/DDBJ whole genome shotgun (WGS) entry which is preliminary data.</text>
</comment>
<evidence type="ECO:0000313" key="3">
    <source>
        <dbReference type="Proteomes" id="UP001221757"/>
    </source>
</evidence>
<protein>
    <submittedName>
        <fullName evidence="2">Uncharacterized protein</fullName>
    </submittedName>
</protein>
<dbReference type="EMBL" id="JARKIE010000320">
    <property type="protein sequence ID" value="KAJ7654706.1"/>
    <property type="molecule type" value="Genomic_DNA"/>
</dbReference>
<evidence type="ECO:0000256" key="1">
    <source>
        <dbReference type="SAM" id="MobiDB-lite"/>
    </source>
</evidence>
<dbReference type="Proteomes" id="UP001221757">
    <property type="component" value="Unassembled WGS sequence"/>
</dbReference>
<evidence type="ECO:0000313" key="2">
    <source>
        <dbReference type="EMBL" id="KAJ7654706.1"/>
    </source>
</evidence>
<feature type="region of interest" description="Disordered" evidence="1">
    <location>
        <begin position="193"/>
        <end position="257"/>
    </location>
</feature>
<proteinExistence type="predicted"/>
<keyword evidence="3" id="KW-1185">Reference proteome</keyword>
<accession>A0AAD7G467</accession>